<reference evidence="3 4" key="1">
    <citation type="submission" date="2018-07" db="EMBL/GenBank/DDBJ databases">
        <title>Draft genome of the type strain Streptomyces armeniacus ATCC 15676.</title>
        <authorList>
            <person name="Labana P."/>
            <person name="Gosse J.T."/>
            <person name="Boddy C.N."/>
        </authorList>
    </citation>
    <scope>NUCLEOTIDE SEQUENCE [LARGE SCALE GENOMIC DNA]</scope>
    <source>
        <strain evidence="3 4">ATCC 15676</strain>
    </source>
</reference>
<keyword evidence="4" id="KW-1185">Reference proteome</keyword>
<proteinExistence type="predicted"/>
<feature type="chain" id="PRO_5038590740" evidence="2">
    <location>
        <begin position="26"/>
        <end position="228"/>
    </location>
</feature>
<dbReference type="KEGG" id="sarm:DVA86_10945"/>
<gene>
    <name evidence="3" type="ORF">DVA86_10945</name>
</gene>
<feature type="signal peptide" evidence="2">
    <location>
        <begin position="1"/>
        <end position="25"/>
    </location>
</feature>
<sequence length="228" mass="24043">MHRIDPRLARKIACAAVAVPVLLLAGCTGDSDGDGDDEAQSPSPSKSASVAPVKFKQLPDPCKTLSKGTVEDVVPGAQSEKGKNLASTDTESYGSCLWSGGSGKNNAEYRALTVSLKRYDSGPSLGSGDTQAGRFLKQEAESVVGNKDNKKADQAKVAGIGQEAVSIGYETNKKDQDYRISRTVVRNYNVVVTVDYEGTGFEDAKLPSADELKKKGEKAAREAVAAVK</sequence>
<dbReference type="PROSITE" id="PS51257">
    <property type="entry name" value="PROKAR_LIPOPROTEIN"/>
    <property type="match status" value="1"/>
</dbReference>
<feature type="region of interest" description="Disordered" evidence="1">
    <location>
        <begin position="29"/>
        <end position="91"/>
    </location>
</feature>
<dbReference type="Proteomes" id="UP000254425">
    <property type="component" value="Chromosome"/>
</dbReference>
<name>A0A345XN76_9ACTN</name>
<evidence type="ECO:0000313" key="4">
    <source>
        <dbReference type="Proteomes" id="UP000254425"/>
    </source>
</evidence>
<protein>
    <submittedName>
        <fullName evidence="3">DUF3558 domain-containing protein</fullName>
    </submittedName>
</protein>
<dbReference type="InterPro" id="IPR024520">
    <property type="entry name" value="DUF3558"/>
</dbReference>
<dbReference type="RefSeq" id="WP_208877725.1">
    <property type="nucleotide sequence ID" value="NZ_CP031320.1"/>
</dbReference>
<accession>A0A345XN76</accession>
<keyword evidence="2" id="KW-0732">Signal</keyword>
<organism evidence="3 4">
    <name type="scientific">Streptomyces armeniacus</name>
    <dbReference type="NCBI Taxonomy" id="83291"/>
    <lineage>
        <taxon>Bacteria</taxon>
        <taxon>Bacillati</taxon>
        <taxon>Actinomycetota</taxon>
        <taxon>Actinomycetes</taxon>
        <taxon>Kitasatosporales</taxon>
        <taxon>Streptomycetaceae</taxon>
        <taxon>Streptomyces</taxon>
    </lineage>
</organism>
<evidence type="ECO:0000256" key="1">
    <source>
        <dbReference type="SAM" id="MobiDB-lite"/>
    </source>
</evidence>
<evidence type="ECO:0000256" key="2">
    <source>
        <dbReference type="SAM" id="SignalP"/>
    </source>
</evidence>
<dbReference type="EMBL" id="CP031320">
    <property type="protein sequence ID" value="AXK33092.1"/>
    <property type="molecule type" value="Genomic_DNA"/>
</dbReference>
<evidence type="ECO:0000313" key="3">
    <source>
        <dbReference type="EMBL" id="AXK33092.1"/>
    </source>
</evidence>
<feature type="compositionally biased region" description="Low complexity" evidence="1">
    <location>
        <begin position="41"/>
        <end position="54"/>
    </location>
</feature>
<dbReference type="Pfam" id="PF12079">
    <property type="entry name" value="DUF3558"/>
    <property type="match status" value="1"/>
</dbReference>
<dbReference type="AlphaFoldDB" id="A0A345XN76"/>